<feature type="region of interest" description="Disordered" evidence="2">
    <location>
        <begin position="275"/>
        <end position="329"/>
    </location>
</feature>
<reference evidence="4 5" key="1">
    <citation type="journal article" date="2023" name="G3 (Bethesda)">
        <title>A chromosome-length genome assembly and annotation of blackberry (Rubus argutus, cv. 'Hillquist').</title>
        <authorList>
            <person name="Bruna T."/>
            <person name="Aryal R."/>
            <person name="Dudchenko O."/>
            <person name="Sargent D.J."/>
            <person name="Mead D."/>
            <person name="Buti M."/>
            <person name="Cavallini A."/>
            <person name="Hytonen T."/>
            <person name="Andres J."/>
            <person name="Pham M."/>
            <person name="Weisz D."/>
            <person name="Mascagni F."/>
            <person name="Usai G."/>
            <person name="Natali L."/>
            <person name="Bassil N."/>
            <person name="Fernandez G.E."/>
            <person name="Lomsadze A."/>
            <person name="Armour M."/>
            <person name="Olukolu B."/>
            <person name="Poorten T."/>
            <person name="Britton C."/>
            <person name="Davik J."/>
            <person name="Ashrafi H."/>
            <person name="Aiden E.L."/>
            <person name="Borodovsky M."/>
            <person name="Worthington M."/>
        </authorList>
    </citation>
    <scope>NUCLEOTIDE SEQUENCE [LARGE SCALE GENOMIC DNA]</scope>
    <source>
        <strain evidence="4">PI 553951</strain>
    </source>
</reference>
<keyword evidence="1" id="KW-0862">Zinc</keyword>
<dbReference type="AlphaFoldDB" id="A0AAW1WFA2"/>
<feature type="domain" description="CCHC-type" evidence="3">
    <location>
        <begin position="260"/>
        <end position="274"/>
    </location>
</feature>
<dbReference type="PROSITE" id="PS50158">
    <property type="entry name" value="ZF_CCHC"/>
    <property type="match status" value="1"/>
</dbReference>
<dbReference type="PANTHER" id="PTHR31286:SF99">
    <property type="entry name" value="DUF4283 DOMAIN-CONTAINING PROTEIN"/>
    <property type="match status" value="1"/>
</dbReference>
<evidence type="ECO:0000313" key="4">
    <source>
        <dbReference type="EMBL" id="KAK9923377.1"/>
    </source>
</evidence>
<keyword evidence="1" id="KW-0479">Metal-binding</keyword>
<dbReference type="InterPro" id="IPR040256">
    <property type="entry name" value="At4g02000-like"/>
</dbReference>
<gene>
    <name evidence="4" type="ORF">M0R45_031799</name>
</gene>
<feature type="compositionally biased region" description="Polar residues" evidence="2">
    <location>
        <begin position="443"/>
        <end position="458"/>
    </location>
</feature>
<feature type="region of interest" description="Disordered" evidence="2">
    <location>
        <begin position="540"/>
        <end position="582"/>
    </location>
</feature>
<accession>A0AAW1WFA2</accession>
<protein>
    <recommendedName>
        <fullName evidence="3">CCHC-type domain-containing protein</fullName>
    </recommendedName>
</protein>
<organism evidence="4 5">
    <name type="scientific">Rubus argutus</name>
    <name type="common">Southern blackberry</name>
    <dbReference type="NCBI Taxonomy" id="59490"/>
    <lineage>
        <taxon>Eukaryota</taxon>
        <taxon>Viridiplantae</taxon>
        <taxon>Streptophyta</taxon>
        <taxon>Embryophyta</taxon>
        <taxon>Tracheophyta</taxon>
        <taxon>Spermatophyta</taxon>
        <taxon>Magnoliopsida</taxon>
        <taxon>eudicotyledons</taxon>
        <taxon>Gunneridae</taxon>
        <taxon>Pentapetalae</taxon>
        <taxon>rosids</taxon>
        <taxon>fabids</taxon>
        <taxon>Rosales</taxon>
        <taxon>Rosaceae</taxon>
        <taxon>Rosoideae</taxon>
        <taxon>Rosoideae incertae sedis</taxon>
        <taxon>Rubus</taxon>
    </lineage>
</organism>
<comment type="caution">
    <text evidence="4">The sequence shown here is derived from an EMBL/GenBank/DDBJ whole genome shotgun (WGS) entry which is preliminary data.</text>
</comment>
<dbReference type="InterPro" id="IPR001878">
    <property type="entry name" value="Znf_CCHC"/>
</dbReference>
<dbReference type="InterPro" id="IPR025558">
    <property type="entry name" value="DUF4283"/>
</dbReference>
<feature type="region of interest" description="Disordered" evidence="2">
    <location>
        <begin position="400"/>
        <end position="467"/>
    </location>
</feature>
<dbReference type="Proteomes" id="UP001457282">
    <property type="component" value="Unassembled WGS sequence"/>
</dbReference>
<evidence type="ECO:0000256" key="1">
    <source>
        <dbReference type="PROSITE-ProRule" id="PRU00047"/>
    </source>
</evidence>
<feature type="compositionally biased region" description="Low complexity" evidence="2">
    <location>
        <begin position="285"/>
        <end position="297"/>
    </location>
</feature>
<dbReference type="EMBL" id="JBEDUW010000006">
    <property type="protein sequence ID" value="KAK9923377.1"/>
    <property type="molecule type" value="Genomic_DNA"/>
</dbReference>
<dbReference type="Pfam" id="PF14111">
    <property type="entry name" value="DUF4283"/>
    <property type="match status" value="1"/>
</dbReference>
<keyword evidence="1" id="KW-0863">Zinc-finger</keyword>
<proteinExistence type="predicted"/>
<dbReference type="GO" id="GO:0003676">
    <property type="term" value="F:nucleic acid binding"/>
    <property type="evidence" value="ECO:0007669"/>
    <property type="project" value="InterPro"/>
</dbReference>
<sequence length="582" mass="64484">MQYKRGRTEDMLCDKIKAHQATSSELDSPPLCTGSSPKSYASILLNPLNQYGIAATNDFEFTENDCSYSTGKMGPKVSFSERVHDKINLEWRCAVIIKLVGKPNSTNAIKFMSDSLKRKWKLQGPWQLIDMPNDYFVVKFHLHEDMTTALCGGPWIIAGQTLVVQQWKPDFNPYSNTITTMAVWVRIVGLPLKFFKDYTMRRIGRNLGTVVKIDKLTLAQSRGQFGRLCVEIDLQKPLLPYLEVEDDVYNVVYEGISMICFTCGCFGHVKTTCPHQKPPTAEDTNAVVNSDNANADATKPTMETAKSDSNSSNAQTDEMNTDSSRHGPWMLMSYKNKKRDNVQNDQAKGQGKSGSRFAVLVNDEADATIATEANTMEPVVPLVTPPHDKEPRIVTLWKSLQKKTQTRNDNKSKPPLVQDPTEPKSPPSTLPCDDPKKPMRDITNGSSHGSSFNRSIPSGKTRKFGHNSKSLEGTVAITNPFPISGPDISSFYKEGVTNPPCPNVSATFGHCPPENGLMAKYCGAYVDSISPCNAQDYSDFAPNTFQQDVDMPQDDHSLDSDNEEAPMDAVMPSSKDENMSDS</sequence>
<dbReference type="GO" id="GO:0008270">
    <property type="term" value="F:zinc ion binding"/>
    <property type="evidence" value="ECO:0007669"/>
    <property type="project" value="UniProtKB-KW"/>
</dbReference>
<keyword evidence="5" id="KW-1185">Reference proteome</keyword>
<name>A0AAW1WFA2_RUBAR</name>
<dbReference type="PANTHER" id="PTHR31286">
    <property type="entry name" value="GLYCINE-RICH CELL WALL STRUCTURAL PROTEIN 1.8-LIKE"/>
    <property type="match status" value="1"/>
</dbReference>
<evidence type="ECO:0000313" key="5">
    <source>
        <dbReference type="Proteomes" id="UP001457282"/>
    </source>
</evidence>
<evidence type="ECO:0000259" key="3">
    <source>
        <dbReference type="PROSITE" id="PS50158"/>
    </source>
</evidence>
<feature type="compositionally biased region" description="Polar residues" evidence="2">
    <location>
        <begin position="307"/>
        <end position="322"/>
    </location>
</feature>
<evidence type="ECO:0000256" key="2">
    <source>
        <dbReference type="SAM" id="MobiDB-lite"/>
    </source>
</evidence>